<dbReference type="GO" id="GO:0016301">
    <property type="term" value="F:kinase activity"/>
    <property type="evidence" value="ECO:0007669"/>
    <property type="project" value="UniProtKB-KW"/>
</dbReference>
<evidence type="ECO:0000313" key="9">
    <source>
        <dbReference type="EMBL" id="MCK0536578.1"/>
    </source>
</evidence>
<evidence type="ECO:0000256" key="7">
    <source>
        <dbReference type="HAMAP-Rule" id="MF_00473"/>
    </source>
</evidence>
<name>A0ABT0E435_9GAMM</name>
<keyword evidence="3 7" id="KW-0312">Gluconeogenesis</keyword>
<feature type="active site" evidence="7">
    <location>
        <position position="501"/>
    </location>
</feature>
<keyword evidence="9" id="KW-0808">Transferase</keyword>
<comment type="pathway">
    <text evidence="1 7 8">Carbohydrate degradation; glycolysis; D-glyceraldehyde 3-phosphate and glycerone phosphate from D-glucose: step 2/4.</text>
</comment>
<protein>
    <recommendedName>
        <fullName evidence="7">Glucose-6-phosphate isomerase</fullName>
        <shortName evidence="7">GPI</shortName>
        <ecNumber evidence="7">5.3.1.9</ecNumber>
    </recommendedName>
    <alternativeName>
        <fullName evidence="7">Phosphoglucose isomerase</fullName>
        <shortName evidence="7">PGI</shortName>
    </alternativeName>
    <alternativeName>
        <fullName evidence="7">Phosphohexose isomerase</fullName>
        <shortName evidence="7">PHI</shortName>
    </alternativeName>
</protein>
<evidence type="ECO:0000256" key="5">
    <source>
        <dbReference type="ARBA" id="ARBA00023235"/>
    </source>
</evidence>
<comment type="similarity">
    <text evidence="2 7 8">Belongs to the GPI family.</text>
</comment>
<dbReference type="PROSITE" id="PS00174">
    <property type="entry name" value="P_GLUCOSE_ISOMERASE_2"/>
    <property type="match status" value="1"/>
</dbReference>
<dbReference type="CDD" id="cd05015">
    <property type="entry name" value="SIS_PGI_1"/>
    <property type="match status" value="1"/>
</dbReference>
<reference evidence="9" key="1">
    <citation type="submission" date="2022-04" db="EMBL/GenBank/DDBJ databases">
        <title>Alcanivorax sp. CY1518 draft genome sequence.</title>
        <authorList>
            <person name="Zhao G."/>
            <person name="An M."/>
        </authorList>
    </citation>
    <scope>NUCLEOTIDE SEQUENCE</scope>
    <source>
        <strain evidence="9">CY1518</strain>
    </source>
</reference>
<organism evidence="9 10">
    <name type="scientific">Alcanivorax quisquiliarum</name>
    <dbReference type="NCBI Taxonomy" id="2933565"/>
    <lineage>
        <taxon>Bacteria</taxon>
        <taxon>Pseudomonadati</taxon>
        <taxon>Pseudomonadota</taxon>
        <taxon>Gammaproteobacteria</taxon>
        <taxon>Oceanospirillales</taxon>
        <taxon>Alcanivoracaceae</taxon>
        <taxon>Alcanivorax</taxon>
    </lineage>
</organism>
<evidence type="ECO:0000256" key="3">
    <source>
        <dbReference type="ARBA" id="ARBA00022432"/>
    </source>
</evidence>
<evidence type="ECO:0000256" key="2">
    <source>
        <dbReference type="ARBA" id="ARBA00006604"/>
    </source>
</evidence>
<dbReference type="PROSITE" id="PS51463">
    <property type="entry name" value="P_GLUCOSE_ISOMERASE_3"/>
    <property type="match status" value="1"/>
</dbReference>
<dbReference type="EC" id="5.3.1.9" evidence="7"/>
<dbReference type="InterPro" id="IPR023096">
    <property type="entry name" value="G6P_Isomerase_C"/>
</dbReference>
<comment type="catalytic activity">
    <reaction evidence="6 7 8">
        <text>alpha-D-glucose 6-phosphate = beta-D-fructose 6-phosphate</text>
        <dbReference type="Rhea" id="RHEA:11816"/>
        <dbReference type="ChEBI" id="CHEBI:57634"/>
        <dbReference type="ChEBI" id="CHEBI:58225"/>
        <dbReference type="EC" id="5.3.1.9"/>
    </reaction>
</comment>
<keyword evidence="4 7" id="KW-0324">Glycolysis</keyword>
<dbReference type="Gene3D" id="3.40.50.10490">
    <property type="entry name" value="Glucose-6-phosphate isomerase like protein, domain 1"/>
    <property type="match status" value="2"/>
</dbReference>
<dbReference type="EMBL" id="JALKII010000001">
    <property type="protein sequence ID" value="MCK0536578.1"/>
    <property type="molecule type" value="Genomic_DNA"/>
</dbReference>
<keyword evidence="5 7" id="KW-0413">Isomerase</keyword>
<sequence>MTWETLRAHATRLRQQHLSELFAQDAQRFEQLHRHVGPLLFDFSKQRLDGEALQLLARLADERDLGGWIERLFAGEEVNGTERRAAMHWALRAPADGSIPEPREGLYAEVEEQLQKMRELINKLHSGQWRGVTGEVVTDVVNIGVGGSDLGPLMVCRALEECDVTTALNVHFVSSMDGSQLAYLLRELRPHTTLFVISSKSFTTVDTLYNANTARSWLREALGREQSVVDCHFLGISADVQRMTDWGIHEDHQLRLWDWVGGRFSVWSAIGFPVALSIGMPAFRDFLAGGHFMDTHFRTAPWLENVPVLMALTGVWNTNMLGINAHAILPYDARLKYLPSYLEQLEMESNGKSVTRDGEPVEGSTSPVIWGEVGPNAQHAFYQLLHQGTQVVTCDFIVSAMRYHEATPVTTTLEGQHELALANCLAQSRLLAFGEAALPQGEQMPFYKRYKGNQPSSTLMLDELTPFALGVLLAAYEHKVFTQAVMWQINPFDQWGVELGKKIALETLSLIHQQPDANDLSAQLLADRNRSLRDSMDASTTGLIDFIQQQRRGF</sequence>
<dbReference type="PANTHER" id="PTHR11469">
    <property type="entry name" value="GLUCOSE-6-PHOSPHATE ISOMERASE"/>
    <property type="match status" value="1"/>
</dbReference>
<evidence type="ECO:0000256" key="8">
    <source>
        <dbReference type="RuleBase" id="RU000612"/>
    </source>
</evidence>
<evidence type="ECO:0000256" key="6">
    <source>
        <dbReference type="ARBA" id="ARBA00029321"/>
    </source>
</evidence>
<dbReference type="Pfam" id="PF00342">
    <property type="entry name" value="PGI"/>
    <property type="match status" value="1"/>
</dbReference>
<dbReference type="SUPFAM" id="SSF53697">
    <property type="entry name" value="SIS domain"/>
    <property type="match status" value="1"/>
</dbReference>
<dbReference type="Gene3D" id="1.10.1390.10">
    <property type="match status" value="1"/>
</dbReference>
<keyword evidence="7" id="KW-0963">Cytoplasm</keyword>
<dbReference type="InterPro" id="IPR035476">
    <property type="entry name" value="SIS_PGI_1"/>
</dbReference>
<dbReference type="InterPro" id="IPR046348">
    <property type="entry name" value="SIS_dom_sf"/>
</dbReference>
<comment type="caution">
    <text evidence="9">The sequence shown here is derived from an EMBL/GenBank/DDBJ whole genome shotgun (WGS) entry which is preliminary data.</text>
</comment>
<dbReference type="CDD" id="cd05016">
    <property type="entry name" value="SIS_PGI_2"/>
    <property type="match status" value="1"/>
</dbReference>
<feature type="active site" evidence="7">
    <location>
        <position position="379"/>
    </location>
</feature>
<feature type="active site" description="Proton donor" evidence="7">
    <location>
        <position position="348"/>
    </location>
</feature>
<dbReference type="InterPro" id="IPR035482">
    <property type="entry name" value="SIS_PGI_2"/>
</dbReference>
<comment type="function">
    <text evidence="7">Catalyzes the reversible isomerization of glucose-6-phosphate to fructose-6-phosphate.</text>
</comment>
<evidence type="ECO:0000256" key="1">
    <source>
        <dbReference type="ARBA" id="ARBA00004926"/>
    </source>
</evidence>
<keyword evidence="10" id="KW-1185">Reference proteome</keyword>
<dbReference type="PANTHER" id="PTHR11469:SF1">
    <property type="entry name" value="GLUCOSE-6-PHOSPHATE ISOMERASE"/>
    <property type="match status" value="1"/>
</dbReference>
<dbReference type="InterPro" id="IPR018189">
    <property type="entry name" value="Phosphoglucose_isomerase_CS"/>
</dbReference>
<dbReference type="InterPro" id="IPR001672">
    <property type="entry name" value="G6P_Isomerase"/>
</dbReference>
<dbReference type="HAMAP" id="MF_00473">
    <property type="entry name" value="G6P_isomerase"/>
    <property type="match status" value="1"/>
</dbReference>
<dbReference type="Proteomes" id="UP001165524">
    <property type="component" value="Unassembled WGS sequence"/>
</dbReference>
<dbReference type="RefSeq" id="WP_246947966.1">
    <property type="nucleotide sequence ID" value="NZ_JALKII010000001.1"/>
</dbReference>
<proteinExistence type="inferred from homology"/>
<keyword evidence="9" id="KW-0418">Kinase</keyword>
<accession>A0ABT0E435</accession>
<dbReference type="PROSITE" id="PS00765">
    <property type="entry name" value="P_GLUCOSE_ISOMERASE_1"/>
    <property type="match status" value="1"/>
</dbReference>
<dbReference type="GO" id="GO:0004347">
    <property type="term" value="F:glucose-6-phosphate isomerase activity"/>
    <property type="evidence" value="ECO:0007669"/>
    <property type="project" value="UniProtKB-EC"/>
</dbReference>
<gene>
    <name evidence="7 9" type="primary">pgi</name>
    <name evidence="9" type="ORF">MU846_02550</name>
</gene>
<comment type="subcellular location">
    <subcellularLocation>
        <location evidence="7">Cytoplasm</location>
    </subcellularLocation>
</comment>
<comment type="pathway">
    <text evidence="7">Carbohydrate biosynthesis; gluconeogenesis.</text>
</comment>
<dbReference type="PRINTS" id="PR00662">
    <property type="entry name" value="G6PISOMERASE"/>
</dbReference>
<evidence type="ECO:0000256" key="4">
    <source>
        <dbReference type="ARBA" id="ARBA00023152"/>
    </source>
</evidence>
<evidence type="ECO:0000313" key="10">
    <source>
        <dbReference type="Proteomes" id="UP001165524"/>
    </source>
</evidence>
<dbReference type="NCBIfam" id="NF001211">
    <property type="entry name" value="PRK00179.1"/>
    <property type="match status" value="1"/>
</dbReference>